<evidence type="ECO:0000256" key="6">
    <source>
        <dbReference type="RuleBase" id="RU369086"/>
    </source>
</evidence>
<keyword evidence="3 6" id="KW-0240">DNA-directed RNA polymerase</keyword>
<proteinExistence type="inferred from homology"/>
<dbReference type="AlphaFoldDB" id="A0A1Y2M5B5"/>
<dbReference type="InterPro" id="IPR012340">
    <property type="entry name" value="NA-bd_OB-fold"/>
</dbReference>
<accession>A0A1Y2M5B5</accession>
<dbReference type="CDD" id="cd04329">
    <property type="entry name" value="RNAP_II_Rpb7_N"/>
    <property type="match status" value="1"/>
</dbReference>
<dbReference type="GO" id="GO:0003968">
    <property type="term" value="F:RNA-directed RNA polymerase activity"/>
    <property type="evidence" value="ECO:0007669"/>
    <property type="project" value="EnsemblFungi"/>
</dbReference>
<dbReference type="PROSITE" id="PS50126">
    <property type="entry name" value="S1"/>
    <property type="match status" value="1"/>
</dbReference>
<dbReference type="GO" id="GO:0031369">
    <property type="term" value="F:translation initiation factor binding"/>
    <property type="evidence" value="ECO:0007669"/>
    <property type="project" value="EnsemblFungi"/>
</dbReference>
<dbReference type="OMA" id="DMVICED"/>
<protein>
    <recommendedName>
        <fullName evidence="6">DNA-directed RNA polymerase subunit</fullName>
    </recommendedName>
</protein>
<evidence type="ECO:0000313" key="9">
    <source>
        <dbReference type="Proteomes" id="UP000193240"/>
    </source>
</evidence>
<dbReference type="InParanoid" id="A0A1Y2M5B5"/>
<dbReference type="FunCoup" id="A0A1Y2M5B5">
    <property type="interactions" value="1025"/>
</dbReference>
<reference evidence="8 9" key="1">
    <citation type="journal article" date="2017" name="Genome Announc.">
        <title>Genome sequence of the saprophytic ascomycete Epicoccum nigrum ICMP 19927 strain isolated from New Zealand.</title>
        <authorList>
            <person name="Fokin M."/>
            <person name="Fleetwood D."/>
            <person name="Weir B.S."/>
            <person name="Villas-Boas S.G."/>
        </authorList>
    </citation>
    <scope>NUCLEOTIDE SEQUENCE [LARGE SCALE GENOMIC DNA]</scope>
    <source>
        <strain evidence="8 9">ICMP 19927</strain>
    </source>
</reference>
<dbReference type="SUPFAM" id="SSF50249">
    <property type="entry name" value="Nucleic acid-binding proteins"/>
    <property type="match status" value="1"/>
</dbReference>
<gene>
    <name evidence="8" type="ORF">B5807_04107</name>
</gene>
<comment type="similarity">
    <text evidence="2">Belongs to the eukaryotic RPB7/RPC8 RNA polymerase subunit family.</text>
</comment>
<evidence type="ECO:0000259" key="7">
    <source>
        <dbReference type="PROSITE" id="PS50126"/>
    </source>
</evidence>
<comment type="subcellular location">
    <subcellularLocation>
        <location evidence="1 6">Nucleus</location>
    </subcellularLocation>
</comment>
<evidence type="ECO:0000313" key="8">
    <source>
        <dbReference type="EMBL" id="OSS50657.1"/>
    </source>
</evidence>
<dbReference type="PANTHER" id="PTHR12709">
    <property type="entry name" value="DNA-DIRECTED RNA POLYMERASE II, III"/>
    <property type="match status" value="1"/>
</dbReference>
<feature type="domain" description="S1 motif" evidence="7">
    <location>
        <begin position="81"/>
        <end position="161"/>
    </location>
</feature>
<dbReference type="GO" id="GO:0000932">
    <property type="term" value="C:P-body"/>
    <property type="evidence" value="ECO:0007669"/>
    <property type="project" value="EnsemblFungi"/>
</dbReference>
<dbReference type="Pfam" id="PF00575">
    <property type="entry name" value="S1"/>
    <property type="match status" value="1"/>
</dbReference>
<dbReference type="InterPro" id="IPR003029">
    <property type="entry name" value="S1_domain"/>
</dbReference>
<dbReference type="Pfam" id="PF03876">
    <property type="entry name" value="SHS2_Rpb7-N"/>
    <property type="match status" value="1"/>
</dbReference>
<sequence length="223" mass="24876">MFFLKELEKTIQLHPSYFGPLIRSHIHKELLQKEEGSSTGKYTIVCILDSFDITDGQVMPGSGSAEYTVHYKAIVWRPYKGEVMDGIVTSILPSGFFVDCGSLQAFIGRGMIPSDIKFEGNAAPPQWTDGADQVIEKGTNIRIKIKGIRSEVDKMFAVGTMKEVGAALVSSLRCFSSLTFHRITSAPCHRSLAKMPMIIWTRMEVRSGLQQSSLGRYHPCVRR</sequence>
<keyword evidence="4 6" id="KW-0804">Transcription</keyword>
<dbReference type="Gene3D" id="3.30.1490.120">
    <property type="entry name" value="RNA polymerase Rpb7-like, N-terminal domain"/>
    <property type="match status" value="1"/>
</dbReference>
<evidence type="ECO:0000256" key="4">
    <source>
        <dbReference type="ARBA" id="ARBA00023163"/>
    </source>
</evidence>
<dbReference type="InterPro" id="IPR005576">
    <property type="entry name" value="Rpb7-like_N"/>
</dbReference>
<dbReference type="Proteomes" id="UP000193240">
    <property type="component" value="Unassembled WGS sequence"/>
</dbReference>
<evidence type="ECO:0000256" key="1">
    <source>
        <dbReference type="ARBA" id="ARBA00004123"/>
    </source>
</evidence>
<evidence type="ECO:0000256" key="3">
    <source>
        <dbReference type="ARBA" id="ARBA00022478"/>
    </source>
</evidence>
<dbReference type="EMBL" id="KZ107841">
    <property type="protein sequence ID" value="OSS50657.1"/>
    <property type="molecule type" value="Genomic_DNA"/>
</dbReference>
<keyword evidence="5 6" id="KW-0539">Nucleus</keyword>
<dbReference type="GO" id="GO:0003697">
    <property type="term" value="F:single-stranded DNA binding"/>
    <property type="evidence" value="ECO:0007669"/>
    <property type="project" value="EnsemblFungi"/>
</dbReference>
<dbReference type="GO" id="GO:0003727">
    <property type="term" value="F:single-stranded RNA binding"/>
    <property type="evidence" value="ECO:0007669"/>
    <property type="project" value="EnsemblFungi"/>
</dbReference>
<dbReference type="GO" id="GO:0010590">
    <property type="term" value="P:regulation of septum digestion after cytokinesis"/>
    <property type="evidence" value="ECO:0007669"/>
    <property type="project" value="EnsemblFungi"/>
</dbReference>
<dbReference type="STRING" id="105696.A0A1Y2M5B5"/>
<comment type="function">
    <text evidence="6">DNA-dependent RNA polymerase which catalyzes the transcription of DNA into RNA using the four ribonucleoside triphosphates as substrates.</text>
</comment>
<dbReference type="GO" id="GO:0045948">
    <property type="term" value="P:positive regulation of translational initiation"/>
    <property type="evidence" value="ECO:0007669"/>
    <property type="project" value="EnsemblFungi"/>
</dbReference>
<dbReference type="GO" id="GO:0005665">
    <property type="term" value="C:RNA polymerase II, core complex"/>
    <property type="evidence" value="ECO:0007669"/>
    <property type="project" value="EnsemblFungi"/>
</dbReference>
<dbReference type="PANTHER" id="PTHR12709:SF4">
    <property type="entry name" value="DNA-DIRECTED RNA POLYMERASE II SUBUNIT RPB7"/>
    <property type="match status" value="1"/>
</dbReference>
<dbReference type="SUPFAM" id="SSF88798">
    <property type="entry name" value="N-terminal, heterodimerisation domain of RBP7 (RpoE)"/>
    <property type="match status" value="1"/>
</dbReference>
<dbReference type="GO" id="GO:0060213">
    <property type="term" value="P:positive regulation of nuclear-transcribed mRNA poly(A) tail shortening"/>
    <property type="evidence" value="ECO:0007669"/>
    <property type="project" value="EnsemblFungi"/>
</dbReference>
<dbReference type="FunFam" id="3.30.1490.120:FF:000001">
    <property type="entry name" value="DNA-directed RNA polymerase II subunit RPB7"/>
    <property type="match status" value="1"/>
</dbReference>
<keyword evidence="9" id="KW-1185">Reference proteome</keyword>
<dbReference type="InterPro" id="IPR036898">
    <property type="entry name" value="RNA_pol_Rpb7-like_N_sf"/>
</dbReference>
<dbReference type="Gene3D" id="2.40.50.140">
    <property type="entry name" value="Nucleic acid-binding proteins"/>
    <property type="match status" value="1"/>
</dbReference>
<dbReference type="GO" id="GO:0006368">
    <property type="term" value="P:transcription elongation by RNA polymerase II"/>
    <property type="evidence" value="ECO:0007669"/>
    <property type="project" value="EnsemblFungi"/>
</dbReference>
<dbReference type="FunFam" id="2.40.50.140:FF:000043">
    <property type="entry name" value="DNA-directed RNA polymerase II subunit RPB7"/>
    <property type="match status" value="1"/>
</dbReference>
<name>A0A1Y2M5B5_EPING</name>
<evidence type="ECO:0000256" key="5">
    <source>
        <dbReference type="ARBA" id="ARBA00023242"/>
    </source>
</evidence>
<dbReference type="InterPro" id="IPR045113">
    <property type="entry name" value="Rpb7-like"/>
</dbReference>
<dbReference type="GO" id="GO:0006367">
    <property type="term" value="P:transcription initiation at RNA polymerase II promoter"/>
    <property type="evidence" value="ECO:0007669"/>
    <property type="project" value="EnsemblFungi"/>
</dbReference>
<dbReference type="GO" id="GO:1990328">
    <property type="term" value="C:RPB4-RPB7 complex"/>
    <property type="evidence" value="ECO:0007669"/>
    <property type="project" value="EnsemblFungi"/>
</dbReference>
<dbReference type="GO" id="GO:0000956">
    <property type="term" value="P:nuclear-transcribed mRNA catabolic process"/>
    <property type="evidence" value="ECO:0007669"/>
    <property type="project" value="EnsemblFungi"/>
</dbReference>
<dbReference type="CDD" id="cd04462">
    <property type="entry name" value="S1_RNAPII_Rpb7"/>
    <property type="match status" value="1"/>
</dbReference>
<evidence type="ECO:0000256" key="2">
    <source>
        <dbReference type="ARBA" id="ARBA00009307"/>
    </source>
</evidence>
<organism evidence="8 9">
    <name type="scientific">Epicoccum nigrum</name>
    <name type="common">Soil fungus</name>
    <name type="synonym">Epicoccum purpurascens</name>
    <dbReference type="NCBI Taxonomy" id="105696"/>
    <lineage>
        <taxon>Eukaryota</taxon>
        <taxon>Fungi</taxon>
        <taxon>Dikarya</taxon>
        <taxon>Ascomycota</taxon>
        <taxon>Pezizomycotina</taxon>
        <taxon>Dothideomycetes</taxon>
        <taxon>Pleosporomycetidae</taxon>
        <taxon>Pleosporales</taxon>
        <taxon>Pleosporineae</taxon>
        <taxon>Didymellaceae</taxon>
        <taxon>Epicoccum</taxon>
    </lineage>
</organism>